<dbReference type="Proteomes" id="UP000324104">
    <property type="component" value="Unassembled WGS sequence"/>
</dbReference>
<keyword evidence="4" id="KW-1185">Reference proteome</keyword>
<gene>
    <name evidence="3" type="ORF">FYC77_07980</name>
</gene>
<evidence type="ECO:0000313" key="4">
    <source>
        <dbReference type="Proteomes" id="UP000324104"/>
    </source>
</evidence>
<sequence length="207" mass="21895">MMLAASTVGFAGTPSLSATEFDPETDHDELTSGPSIHDADGASPPSDDVRDAFAAAAADGHYEGTIENASDRYTFLGDERYEFVRFEGTFYEFAADIDGDRVVIDAEERDPQSIADELAVDFADAPDPIQETIETGEPVELTGDTPGRMIVVDDGTYYVVTLGPPHHGSSGVGLTFLAGVAILGGGLLIVGIGVVGGLWLRRRRRGT</sequence>
<accession>A0A5D5ANR6</accession>
<name>A0A5D5ANR6_9EURY</name>
<evidence type="ECO:0000313" key="3">
    <source>
        <dbReference type="EMBL" id="TYT62535.1"/>
    </source>
</evidence>
<dbReference type="Pfam" id="PF26448">
    <property type="entry name" value="DUF8127"/>
    <property type="match status" value="1"/>
</dbReference>
<keyword evidence="2" id="KW-0472">Membrane</keyword>
<evidence type="ECO:0000256" key="1">
    <source>
        <dbReference type="SAM" id="MobiDB-lite"/>
    </source>
</evidence>
<organism evidence="3 4">
    <name type="scientific">Natrialba swarupiae</name>
    <dbReference type="NCBI Taxonomy" id="2448032"/>
    <lineage>
        <taxon>Archaea</taxon>
        <taxon>Methanobacteriati</taxon>
        <taxon>Methanobacteriota</taxon>
        <taxon>Stenosarchaea group</taxon>
        <taxon>Halobacteria</taxon>
        <taxon>Halobacteriales</taxon>
        <taxon>Natrialbaceae</taxon>
        <taxon>Natrialba</taxon>
    </lineage>
</organism>
<evidence type="ECO:0000256" key="2">
    <source>
        <dbReference type="SAM" id="Phobius"/>
    </source>
</evidence>
<keyword evidence="2" id="KW-0812">Transmembrane</keyword>
<dbReference type="InterPro" id="IPR058440">
    <property type="entry name" value="DUF8127"/>
</dbReference>
<reference evidence="3 4" key="1">
    <citation type="submission" date="2019-08" db="EMBL/GenBank/DDBJ databases">
        <title>Archaea genome.</title>
        <authorList>
            <person name="Kajale S."/>
            <person name="Shouche Y."/>
            <person name="Deshpande N."/>
            <person name="Sharma A."/>
        </authorList>
    </citation>
    <scope>NUCLEOTIDE SEQUENCE [LARGE SCALE GENOMIC DNA]</scope>
    <source>
        <strain evidence="3 4">ESP3B_9</strain>
    </source>
</reference>
<keyword evidence="2" id="KW-1133">Transmembrane helix</keyword>
<proteinExistence type="predicted"/>
<feature type="region of interest" description="Disordered" evidence="1">
    <location>
        <begin position="14"/>
        <end position="49"/>
    </location>
</feature>
<dbReference type="AlphaFoldDB" id="A0A5D5ANR6"/>
<feature type="transmembrane region" description="Helical" evidence="2">
    <location>
        <begin position="174"/>
        <end position="200"/>
    </location>
</feature>
<protein>
    <submittedName>
        <fullName evidence="3">Uncharacterized protein</fullName>
    </submittedName>
</protein>
<comment type="caution">
    <text evidence="3">The sequence shown here is derived from an EMBL/GenBank/DDBJ whole genome shotgun (WGS) entry which is preliminary data.</text>
</comment>
<dbReference type="EMBL" id="VTAW01000008">
    <property type="protein sequence ID" value="TYT62535.1"/>
    <property type="molecule type" value="Genomic_DNA"/>
</dbReference>